<dbReference type="Pfam" id="PF11951">
    <property type="entry name" value="Fungal_trans_2"/>
    <property type="match status" value="1"/>
</dbReference>
<dbReference type="GO" id="GO:0001228">
    <property type="term" value="F:DNA-binding transcription activator activity, RNA polymerase II-specific"/>
    <property type="evidence" value="ECO:0007669"/>
    <property type="project" value="TreeGrafter"/>
</dbReference>
<dbReference type="RefSeq" id="XP_016602960.1">
    <property type="nucleotide sequence ID" value="XM_016739073.1"/>
</dbReference>
<dbReference type="EMBL" id="JQFZ01000021">
    <property type="protein sequence ID" value="KGO62391.1"/>
    <property type="molecule type" value="Genomic_DNA"/>
</dbReference>
<protein>
    <submittedName>
        <fullName evidence="2">Uncharacterized protein</fullName>
    </submittedName>
</protein>
<dbReference type="Proteomes" id="UP000030143">
    <property type="component" value="Unassembled WGS sequence"/>
</dbReference>
<evidence type="ECO:0000313" key="3">
    <source>
        <dbReference type="Proteomes" id="UP000030143"/>
    </source>
</evidence>
<keyword evidence="3" id="KW-1185">Reference proteome</keyword>
<proteinExistence type="predicted"/>
<evidence type="ECO:0000256" key="1">
    <source>
        <dbReference type="SAM" id="MobiDB-lite"/>
    </source>
</evidence>
<sequence length="400" mass="45734">MFLLTQLSQYKEQSSTCVHCLGRNMLSQYPPRPRLTRLDNKHGSFIPSTSTSPSSPTPTTGFSPSQSNPQPQEEHPPTCIEENLHLRDLELMMHWCTTTYKSMAADPASEIIWQTNIPQLSLRYPALRQGILALSALHVASTSTSSRRWEYLETARSYQTQALAGLQIEIDEDTPEAECQATFALCCIMIVFTFGFCQIDSENDADEELPDVLDEFFEVFQLTRWLVSILVTSMERIRMGELNPLFHPEEPLPTMPDMSRLVILSLQRQNSIEAMRDATHQGDLYDSAIEHLSHALEQLMKGGEPKVFAFWWSFRIPAEFLELLEAHQPFALVLLAHYAVILHHLRSSWWMGDWGTRILQDIGDILEPEWQDLINWPIDATGCFLPRTEARVRVISPLSF</sequence>
<gene>
    <name evidence="2" type="ORF">PEX2_017980</name>
</gene>
<dbReference type="AlphaFoldDB" id="A0A0A2K698"/>
<feature type="region of interest" description="Disordered" evidence="1">
    <location>
        <begin position="31"/>
        <end position="77"/>
    </location>
</feature>
<dbReference type="GeneID" id="27674492"/>
<name>A0A0A2K698_PENEN</name>
<dbReference type="PANTHER" id="PTHR47784:SF13">
    <property type="entry name" value="ZN(II)2CYS6 TRANSCRIPTION FACTOR (EUROFUNG)"/>
    <property type="match status" value="1"/>
</dbReference>
<organism evidence="2 3">
    <name type="scientific">Penicillium expansum</name>
    <name type="common">Blue mold rot fungus</name>
    <dbReference type="NCBI Taxonomy" id="27334"/>
    <lineage>
        <taxon>Eukaryota</taxon>
        <taxon>Fungi</taxon>
        <taxon>Dikarya</taxon>
        <taxon>Ascomycota</taxon>
        <taxon>Pezizomycotina</taxon>
        <taxon>Eurotiomycetes</taxon>
        <taxon>Eurotiomycetidae</taxon>
        <taxon>Eurotiales</taxon>
        <taxon>Aspergillaceae</taxon>
        <taxon>Penicillium</taxon>
    </lineage>
</organism>
<dbReference type="InterPro" id="IPR053157">
    <property type="entry name" value="Sterol_Uptake_Regulator"/>
</dbReference>
<accession>A0A0A2K698</accession>
<dbReference type="STRING" id="27334.A0A0A2K698"/>
<dbReference type="HOGENOM" id="CLU_024934_0_3_1"/>
<evidence type="ECO:0000313" key="2">
    <source>
        <dbReference type="EMBL" id="KGO62391.1"/>
    </source>
</evidence>
<reference evidence="2 3" key="1">
    <citation type="journal article" date="2015" name="Mol. Plant Microbe Interact.">
        <title>Genome, transcriptome, and functional analyses of Penicillium expansum provide new insights into secondary metabolism and pathogenicity.</title>
        <authorList>
            <person name="Ballester A.R."/>
            <person name="Marcet-Houben M."/>
            <person name="Levin E."/>
            <person name="Sela N."/>
            <person name="Selma-Lazaro C."/>
            <person name="Carmona L."/>
            <person name="Wisniewski M."/>
            <person name="Droby S."/>
            <person name="Gonzalez-Candelas L."/>
            <person name="Gabaldon T."/>
        </authorList>
    </citation>
    <scope>NUCLEOTIDE SEQUENCE [LARGE SCALE GENOMIC DNA]</scope>
    <source>
        <strain evidence="2 3">MD-8</strain>
    </source>
</reference>
<dbReference type="PANTHER" id="PTHR47784">
    <property type="entry name" value="STEROL UPTAKE CONTROL PROTEIN 2"/>
    <property type="match status" value="1"/>
</dbReference>
<comment type="caution">
    <text evidence="2">The sequence shown here is derived from an EMBL/GenBank/DDBJ whole genome shotgun (WGS) entry which is preliminary data.</text>
</comment>
<dbReference type="VEuPathDB" id="FungiDB:PEXP_065310"/>
<feature type="compositionally biased region" description="Low complexity" evidence="1">
    <location>
        <begin position="43"/>
        <end position="65"/>
    </location>
</feature>
<dbReference type="InterPro" id="IPR021858">
    <property type="entry name" value="Fun_TF"/>
</dbReference>